<feature type="transmembrane region" description="Helical" evidence="13">
    <location>
        <begin position="73"/>
        <end position="90"/>
    </location>
</feature>
<keyword evidence="13" id="KW-0472">Membrane</keyword>
<accession>A0ABW2YAK4</accession>
<feature type="transmembrane region" description="Helical" evidence="13">
    <location>
        <begin position="102"/>
        <end position="123"/>
    </location>
</feature>
<evidence type="ECO:0000256" key="2">
    <source>
        <dbReference type="ARBA" id="ARBA00001973"/>
    </source>
</evidence>
<dbReference type="CDD" id="cd04208">
    <property type="entry name" value="CuRO_2_CuNIR"/>
    <property type="match status" value="1"/>
</dbReference>
<keyword evidence="13" id="KW-0812">Transmembrane</keyword>
<evidence type="ECO:0000256" key="1">
    <source>
        <dbReference type="ARBA" id="ARBA00001960"/>
    </source>
</evidence>
<comment type="subunit">
    <text evidence="4">Homotrimer.</text>
</comment>
<evidence type="ECO:0000259" key="14">
    <source>
        <dbReference type="Pfam" id="PF00127"/>
    </source>
</evidence>
<evidence type="ECO:0000313" key="17">
    <source>
        <dbReference type="Proteomes" id="UP001597036"/>
    </source>
</evidence>
<organism evidence="16 17">
    <name type="scientific">Alloscardovia venturai</name>
    <dbReference type="NCBI Taxonomy" id="1769421"/>
    <lineage>
        <taxon>Bacteria</taxon>
        <taxon>Bacillati</taxon>
        <taxon>Actinomycetota</taxon>
        <taxon>Actinomycetes</taxon>
        <taxon>Bifidobacteriales</taxon>
        <taxon>Bifidobacteriaceae</taxon>
        <taxon>Alloscardovia</taxon>
    </lineage>
</organism>
<comment type="cofactor">
    <cofactor evidence="1">
        <name>Cu(+)</name>
        <dbReference type="ChEBI" id="CHEBI:49552"/>
    </cofactor>
</comment>
<dbReference type="InterPro" id="IPR008972">
    <property type="entry name" value="Cupredoxin"/>
</dbReference>
<feature type="transmembrane region" description="Helical" evidence="13">
    <location>
        <begin position="450"/>
        <end position="474"/>
    </location>
</feature>
<evidence type="ECO:0000256" key="3">
    <source>
        <dbReference type="ARBA" id="ARBA00010609"/>
    </source>
</evidence>
<dbReference type="Pfam" id="PF07732">
    <property type="entry name" value="Cu-oxidase_3"/>
    <property type="match status" value="1"/>
</dbReference>
<comment type="catalytic activity">
    <reaction evidence="11">
        <text>nitric oxide + Fe(III)-[cytochrome c] + H2O = Fe(II)-[cytochrome c] + nitrite + 2 H(+)</text>
        <dbReference type="Rhea" id="RHEA:15233"/>
        <dbReference type="Rhea" id="RHEA-COMP:10350"/>
        <dbReference type="Rhea" id="RHEA-COMP:14399"/>
        <dbReference type="ChEBI" id="CHEBI:15377"/>
        <dbReference type="ChEBI" id="CHEBI:15378"/>
        <dbReference type="ChEBI" id="CHEBI:16301"/>
        <dbReference type="ChEBI" id="CHEBI:16480"/>
        <dbReference type="ChEBI" id="CHEBI:29033"/>
        <dbReference type="ChEBI" id="CHEBI:29034"/>
        <dbReference type="EC" id="1.7.2.1"/>
    </reaction>
</comment>
<feature type="transmembrane region" description="Helical" evidence="13">
    <location>
        <begin position="164"/>
        <end position="186"/>
    </location>
</feature>
<keyword evidence="17" id="KW-1185">Reference proteome</keyword>
<evidence type="ECO:0000256" key="7">
    <source>
        <dbReference type="ARBA" id="ARBA00022723"/>
    </source>
</evidence>
<keyword evidence="9" id="KW-0560">Oxidoreductase</keyword>
<feature type="transmembrane region" description="Helical" evidence="13">
    <location>
        <begin position="247"/>
        <end position="264"/>
    </location>
</feature>
<dbReference type="PANTHER" id="PTHR11709">
    <property type="entry name" value="MULTI-COPPER OXIDASE"/>
    <property type="match status" value="1"/>
</dbReference>
<proteinExistence type="inferred from homology"/>
<dbReference type="InterPro" id="IPR011707">
    <property type="entry name" value="Cu-oxidase-like_N"/>
</dbReference>
<evidence type="ECO:0000256" key="6">
    <source>
        <dbReference type="ARBA" id="ARBA00017290"/>
    </source>
</evidence>
<evidence type="ECO:0000259" key="15">
    <source>
        <dbReference type="Pfam" id="PF07732"/>
    </source>
</evidence>
<evidence type="ECO:0000313" key="16">
    <source>
        <dbReference type="EMBL" id="MFD0705152.1"/>
    </source>
</evidence>
<dbReference type="SUPFAM" id="SSF49503">
    <property type="entry name" value="Cupredoxins"/>
    <property type="match status" value="3"/>
</dbReference>
<dbReference type="PANTHER" id="PTHR11709:SF394">
    <property type="entry name" value="FI03373P-RELATED"/>
    <property type="match status" value="1"/>
</dbReference>
<feature type="region of interest" description="Disordered" evidence="12">
    <location>
        <begin position="411"/>
        <end position="433"/>
    </location>
</feature>
<evidence type="ECO:0000256" key="10">
    <source>
        <dbReference type="ARBA" id="ARBA00023008"/>
    </source>
</evidence>
<feature type="transmembrane region" description="Helical" evidence="13">
    <location>
        <begin position="313"/>
        <end position="335"/>
    </location>
</feature>
<dbReference type="EMBL" id="JBHTHQ010000021">
    <property type="protein sequence ID" value="MFD0705152.1"/>
    <property type="molecule type" value="Genomic_DNA"/>
</dbReference>
<comment type="caution">
    <text evidence="16">The sequence shown here is derived from an EMBL/GenBank/DDBJ whole genome shotgun (WGS) entry which is preliminary data.</text>
</comment>
<feature type="transmembrane region" description="Helical" evidence="13">
    <location>
        <begin position="380"/>
        <end position="401"/>
    </location>
</feature>
<keyword evidence="10" id="KW-0186">Copper</keyword>
<evidence type="ECO:0000256" key="11">
    <source>
        <dbReference type="ARBA" id="ARBA00049340"/>
    </source>
</evidence>
<evidence type="ECO:0000256" key="4">
    <source>
        <dbReference type="ARBA" id="ARBA00011233"/>
    </source>
</evidence>
<dbReference type="Proteomes" id="UP001597036">
    <property type="component" value="Unassembled WGS sequence"/>
</dbReference>
<feature type="transmembrane region" description="Helical" evidence="13">
    <location>
        <begin position="135"/>
        <end position="157"/>
    </location>
</feature>
<feature type="transmembrane region" description="Helical" evidence="13">
    <location>
        <begin position="285"/>
        <end position="301"/>
    </location>
</feature>
<keyword evidence="13" id="KW-1133">Transmembrane helix</keyword>
<comment type="cofactor">
    <cofactor evidence="2">
        <name>Cu(2+)</name>
        <dbReference type="ChEBI" id="CHEBI:29036"/>
    </cofactor>
</comment>
<dbReference type="Pfam" id="PF00127">
    <property type="entry name" value="Copper-bind"/>
    <property type="match status" value="1"/>
</dbReference>
<name>A0ABW2YAK4_9BIFI</name>
<evidence type="ECO:0000256" key="13">
    <source>
        <dbReference type="SAM" id="Phobius"/>
    </source>
</evidence>
<dbReference type="InterPro" id="IPR000923">
    <property type="entry name" value="BlueCu_1"/>
</dbReference>
<feature type="domain" description="Blue (type 1) copper" evidence="14">
    <location>
        <begin position="504"/>
        <end position="581"/>
    </location>
</feature>
<evidence type="ECO:0000256" key="9">
    <source>
        <dbReference type="ARBA" id="ARBA00023002"/>
    </source>
</evidence>
<feature type="transmembrane region" description="Helical" evidence="13">
    <location>
        <begin position="35"/>
        <end position="53"/>
    </location>
</feature>
<evidence type="ECO:0000256" key="5">
    <source>
        <dbReference type="ARBA" id="ARBA00011882"/>
    </source>
</evidence>
<keyword evidence="7" id="KW-0479">Metal-binding</keyword>
<evidence type="ECO:0000256" key="8">
    <source>
        <dbReference type="ARBA" id="ARBA00022737"/>
    </source>
</evidence>
<comment type="similarity">
    <text evidence="3">Belongs to the multicopper oxidase family.</text>
</comment>
<dbReference type="PRINTS" id="PR00695">
    <property type="entry name" value="CUNO2RDTASE"/>
</dbReference>
<reference evidence="17" key="1">
    <citation type="journal article" date="2019" name="Int. J. Syst. Evol. Microbiol.">
        <title>The Global Catalogue of Microorganisms (GCM) 10K type strain sequencing project: providing services to taxonomists for standard genome sequencing and annotation.</title>
        <authorList>
            <consortium name="The Broad Institute Genomics Platform"/>
            <consortium name="The Broad Institute Genome Sequencing Center for Infectious Disease"/>
            <person name="Wu L."/>
            <person name="Ma J."/>
        </authorList>
    </citation>
    <scope>NUCLEOTIDE SEQUENCE [LARGE SCALE GENOMIC DNA]</scope>
    <source>
        <strain evidence="17">CCM 8604</strain>
    </source>
</reference>
<evidence type="ECO:0000256" key="12">
    <source>
        <dbReference type="SAM" id="MobiDB-lite"/>
    </source>
</evidence>
<feature type="transmembrane region" description="Helical" evidence="13">
    <location>
        <begin position="347"/>
        <end position="368"/>
    </location>
</feature>
<dbReference type="InterPro" id="IPR045087">
    <property type="entry name" value="Cu-oxidase_fam"/>
</dbReference>
<dbReference type="EC" id="1.7.2.1" evidence="5"/>
<keyword evidence="8" id="KW-0677">Repeat</keyword>
<sequence>MLTLRGSMGDMSEKNATSPAMRKTNALVPLPKWRVVLLIMVGVAVVLGTLSAINRSSLGVVTSRAPFADVHGPLMIFGFLGTAISLERAVAFQTGGATKPRWGFVAPALGVLGSICILTELVFGVSTLPGTALGWWVIPGVVWTTHMIALSCVYVAIWKRQHSISVLIQLLAAIAGVLGAFIWAYGVSAARATPWWLIFLVLSIIGERLELSHVAFVAPWVEPALIGLSITNLVSLCVLYFDTTIGYVALGVNMGFLLCIMLYNDTAIRTFKLPRFTGFMGRSMLLAYFWGLTAALIWIFVPVGSGSLFADVAIHAIALGFTVSMVIAHVSIIVPAITRRGLPYSPVFFLPLLLLNAGVLLRLIGAIINNTLVWKSGDLVSIIAVFALMLCIIGSAVWGVIRRRRSGHRNVSRSVSQSAHHRTPIPTRHETHSRIGRKTALENDPVHAHLMTISATATTLTVIVTILCIVISTVRPDLAQHSSLDTSHTSSSTVASGRKITLTLVAHDMSFNKKSFTVSTGDDVTVTFINNDSQSHNVVFSNGVVGKTIGAHQSTKVRLGVLTKNTEGWCSLPGHKQMGMDFWIYVTGSTQNSQTSSSSATQSSHLPTQSELKNYAQKTSVHSAVLPQPSQHDVTFTIHENTVKITDNFAQKMWQYNDSTPAPTIRGTVGDTFHVTVKNETHMEHNVDFHAGLDGNPQNLMGLIKPGKSRIYTFTAQRMGIWLYHCSNMPMSQHMANGMIGAVIIEPKDGLAQVDHEYVLVQSDQYLSSPGGTADTTKLSHIQPDIVSFNGRAYQYDAHPLDAKVGERVRFWILNAGPNIPLAFHIVGAQFDTIWKEGAYTVNRQAGLGSQTLDLMASQGGFVETVFSYPGDYTFLNHIASYAEKGAHGIIHISEAQ</sequence>
<protein>
    <recommendedName>
        <fullName evidence="6">Copper-containing nitrite reductase</fullName>
        <ecNumber evidence="5">1.7.2.1</ecNumber>
    </recommendedName>
</protein>
<dbReference type="InterPro" id="IPR001287">
    <property type="entry name" value="NO2-reductase_Cu"/>
</dbReference>
<gene>
    <name evidence="16" type="ORF">ACFQY8_05265</name>
</gene>
<feature type="domain" description="Plastocyanin-like" evidence="15">
    <location>
        <begin position="638"/>
        <end position="749"/>
    </location>
</feature>
<dbReference type="Gene3D" id="2.60.40.420">
    <property type="entry name" value="Cupredoxins - blue copper proteins"/>
    <property type="match status" value="3"/>
</dbReference>